<evidence type="ECO:0000256" key="1">
    <source>
        <dbReference type="ARBA" id="ARBA00004496"/>
    </source>
</evidence>
<feature type="compositionally biased region" description="Polar residues" evidence="6">
    <location>
        <begin position="640"/>
        <end position="657"/>
    </location>
</feature>
<comment type="subcellular location">
    <subcellularLocation>
        <location evidence="1">Cytoplasm</location>
    </subcellularLocation>
</comment>
<dbReference type="GO" id="GO:0032233">
    <property type="term" value="P:positive regulation of actin filament bundle assembly"/>
    <property type="evidence" value="ECO:0007669"/>
    <property type="project" value="TreeGrafter"/>
</dbReference>
<feature type="compositionally biased region" description="Polar residues" evidence="6">
    <location>
        <begin position="1695"/>
        <end position="1705"/>
    </location>
</feature>
<feature type="compositionally biased region" description="Low complexity" evidence="6">
    <location>
        <begin position="1567"/>
        <end position="1580"/>
    </location>
</feature>
<feature type="region of interest" description="Disordered" evidence="6">
    <location>
        <begin position="1654"/>
        <end position="1736"/>
    </location>
</feature>
<feature type="compositionally biased region" description="Polar residues" evidence="6">
    <location>
        <begin position="1255"/>
        <end position="1265"/>
    </location>
</feature>
<feature type="compositionally biased region" description="Low complexity" evidence="6">
    <location>
        <begin position="1005"/>
        <end position="1026"/>
    </location>
</feature>
<feature type="compositionally biased region" description="Polar residues" evidence="6">
    <location>
        <begin position="825"/>
        <end position="849"/>
    </location>
</feature>
<evidence type="ECO:0000256" key="6">
    <source>
        <dbReference type="SAM" id="MobiDB-lite"/>
    </source>
</evidence>
<dbReference type="GO" id="GO:0005634">
    <property type="term" value="C:nucleus"/>
    <property type="evidence" value="ECO:0007669"/>
    <property type="project" value="TreeGrafter"/>
</dbReference>
<feature type="region of interest" description="Disordered" evidence="6">
    <location>
        <begin position="1253"/>
        <end position="1334"/>
    </location>
</feature>
<feature type="region of interest" description="Disordered" evidence="6">
    <location>
        <begin position="262"/>
        <end position="339"/>
    </location>
</feature>
<feature type="compositionally biased region" description="Polar residues" evidence="6">
    <location>
        <begin position="874"/>
        <end position="927"/>
    </location>
</feature>
<evidence type="ECO:0000256" key="2">
    <source>
        <dbReference type="ARBA" id="ARBA00022490"/>
    </source>
</evidence>
<dbReference type="InterPro" id="IPR051976">
    <property type="entry name" value="Synaptopodin_domain"/>
</dbReference>
<feature type="compositionally biased region" description="Pro residues" evidence="6">
    <location>
        <begin position="1477"/>
        <end position="1487"/>
    </location>
</feature>
<dbReference type="SMART" id="SM00228">
    <property type="entry name" value="PDZ"/>
    <property type="match status" value="1"/>
</dbReference>
<dbReference type="GeneTree" id="ENSGT00950000183054"/>
<feature type="compositionally biased region" description="Polar residues" evidence="6">
    <location>
        <begin position="1027"/>
        <end position="1051"/>
    </location>
</feature>
<dbReference type="OMA" id="WAPAQSE"/>
<keyword evidence="9" id="KW-1185">Reference proteome</keyword>
<dbReference type="PANTHER" id="PTHR24217:SF9">
    <property type="entry name" value="SYNAPTOPODIN-2"/>
    <property type="match status" value="1"/>
</dbReference>
<accession>A0A9J8B5P4</accession>
<proteinExistence type="inferred from homology"/>
<organism evidence="8 9">
    <name type="scientific">Cyprinus carpio carpio</name>
    <dbReference type="NCBI Taxonomy" id="630221"/>
    <lineage>
        <taxon>Eukaryota</taxon>
        <taxon>Metazoa</taxon>
        <taxon>Chordata</taxon>
        <taxon>Craniata</taxon>
        <taxon>Vertebrata</taxon>
        <taxon>Euteleostomi</taxon>
        <taxon>Actinopterygii</taxon>
        <taxon>Neopterygii</taxon>
        <taxon>Teleostei</taxon>
        <taxon>Ostariophysi</taxon>
        <taxon>Cypriniformes</taxon>
        <taxon>Cyprinidae</taxon>
        <taxon>Cyprininae</taxon>
        <taxon>Cyprinus</taxon>
    </lineage>
</organism>
<sequence length="1736" mass="192277">MGTGEFACVTLRGGAPWGFRLSQSAQDPQQPIQVLEIEDGSPAAVAGLCENDELVSVNGKPCSNLSLSDAIDLIEASADCLQLLVKRCCSPPQESFEMVSTTFQIPSPSRPHGPQELHTSEYQDEAYYGETDSDGECPVGTRLVRTQVKIPASWNKSTGINVQGGGDTHLDVTPGSVVELQLSLSKTTLEEPDCTALGSACGFVGDIYHRTTDESVNYTTTTFSLCKPLYIPRQDRQPLGQRGVLVSNPPALTGQVEVTVKQLSGSSSGKEGVEASQLLDSGGEEGGHIEEAPTSSTVSFGLPSEECDSESEREVNEPNKHRARHARLRRSESLSEKQVKEAKSKCKRIALLLSAPAPNPNKGVLMFKKHRQRAKKYTLVSYGTGEDEPNYKDDEDEKEEHAVEFTVLATSETETDEDFFTNASGQKSIISFDWDTGLLEIERKLDKQQDMDALPETKGKGALMFAQRKQRMDEIVEEHEEMRRKGIPVEAVQETETHKAYQHTEEQTYMHAQENQNYMDVNLHHSLSAQKQQQQQQQYQQYQEQYYQQQQQQQQYHDYQQQLQYQQQQHQYQQQQDYQQQNMYQHMQSYNQKQHCQQQQVQQYSHHMNGMFDQQMQNEMQPLVTNRSAKPFSVQNRVAAPFSSQSSADNQEQSGYSLGQGEQIASRDERISVPAIKTGILQDTKRRSANKPMFTFKDSPKVSPNPALLNLLNKNVKKAGFESCPEEDYLSLGAEACNFLQSPKMKQKIPPPVAPKPHINPASPPWSDQQETIDQPSVPAPAEAPVIEADAAPAPEMGAPTRAPESHDVSHSPEQLHPDNAWKQPESQLELNQQPETWNEKQPQVQMNSALPVAPPVTQSDPSVRSWDPAPAQRHQQILVSTWGTNEVQLQVPSQNQSQTQPQWMTQSQGPPEVQSQVPSKTQSQPWVAQPQTSPSPKHQPQPQPQINSWAPSPNQSTPQAPWSHPHEPAQPSINVWQEDQNQAQEHPSWAQQQQFQQSHLMSHWASPPQQQPQPSWAQPQRQSQPLVSQAKQQEPVQPSANAWAQPQSPIQAKPPWAQQTPPPPQPTTAVQQPMNPWPPMPAQSQPHPQWGQEPVSQQHPQQVINSWTPVQNQIQPFPPTQPQAHPPWAPTPQQQASQPPVSQWGPPQSQSQPAVNAWASQHQQSSVSSIAQKETQKLPSQPNKPWSPTQTSQPTPPRRINSYTTGTKAPSPVPTSSTMSPSGFGSAFEMPALRGKGAELFAKRQSRMEKYIVDSTTVQSNKARPSSPSPSLPHSWKYSPNCRAPPPLAYNPIHSPSYPPGAIKQPPPSSPSTANKNKNKDKQKPAPKPLHVLDVMKHQPYQLNSSLFTYGPAAEKLAAEKEAAEKLAAQKAAEAQAQAQAQIQTQALGPPNHNQQMAYNQDPPPYGFMPQQAQQPYGIAGQSPMHDGLYHQAPPNTYQPALNNYQQHPQQVPYQQEYNPQQTYQQPPLNPYQQAPSPPYQQPSPPSYQTGPNAVYQAGPALAYQPAPSSYIVPSYPVAARADSASGGSIIAAPKPKFSAKKSAAQALRSSSLSPPVRLSAAVFNPRSVSSSPSPRPASQITSVRLPVGQTARLDRGHKPPTPWEAASRHPLGLVDEAFTLMDIQQSVASNLRYAAQSKLLPEPPAEWKAKVAYEPPPKNQKDSLSQSSLAFLSPTKSTASAPAGPVPYRSPFRQCQPQRSMTEANLRPSQGGPKEMGPHRLRFNKAKDSSPWRL</sequence>
<feature type="compositionally biased region" description="Basic and acidic residues" evidence="6">
    <location>
        <begin position="329"/>
        <end position="339"/>
    </location>
</feature>
<feature type="coiled-coil region" evidence="5">
    <location>
        <begin position="532"/>
        <end position="569"/>
    </location>
</feature>
<feature type="compositionally biased region" description="Polar residues" evidence="6">
    <location>
        <begin position="766"/>
        <end position="775"/>
    </location>
</feature>
<dbReference type="PANTHER" id="PTHR24217">
    <property type="entry name" value="PUTATIVE-RELATED"/>
    <property type="match status" value="1"/>
</dbReference>
<dbReference type="Pfam" id="PF00595">
    <property type="entry name" value="PDZ"/>
    <property type="match status" value="1"/>
</dbReference>
<feature type="compositionally biased region" description="Basic and acidic residues" evidence="6">
    <location>
        <begin position="310"/>
        <end position="320"/>
    </location>
</feature>
<dbReference type="Ensembl" id="ENSCCRT00000113869.1">
    <property type="protein sequence ID" value="ENSCCRP00000149981.1"/>
    <property type="gene ID" value="ENSCCRG00000068057.1"/>
</dbReference>
<feature type="compositionally biased region" description="Basic and acidic residues" evidence="6">
    <location>
        <begin position="804"/>
        <end position="817"/>
    </location>
</feature>
<feature type="region of interest" description="Disordered" evidence="6">
    <location>
        <begin position="640"/>
        <end position="670"/>
    </location>
</feature>
<feature type="compositionally biased region" description="Low complexity" evidence="6">
    <location>
        <begin position="1446"/>
        <end position="1476"/>
    </location>
</feature>
<feature type="compositionally biased region" description="Pro residues" evidence="6">
    <location>
        <begin position="1117"/>
        <end position="1131"/>
    </location>
</feature>
<protein>
    <submittedName>
        <fullName evidence="8">Synaptopodin 2</fullName>
    </submittedName>
</protein>
<dbReference type="InterPro" id="IPR001478">
    <property type="entry name" value="PDZ"/>
</dbReference>
<feature type="domain" description="PDZ" evidence="7">
    <location>
        <begin position="14"/>
        <end position="87"/>
    </location>
</feature>
<dbReference type="PROSITE" id="PS50106">
    <property type="entry name" value="PDZ"/>
    <property type="match status" value="1"/>
</dbReference>
<keyword evidence="3" id="KW-0597">Phosphoprotein</keyword>
<dbReference type="GO" id="GO:0030018">
    <property type="term" value="C:Z disc"/>
    <property type="evidence" value="ECO:0007669"/>
    <property type="project" value="TreeGrafter"/>
</dbReference>
<feature type="compositionally biased region" description="Polar residues" evidence="6">
    <location>
        <begin position="1435"/>
        <end position="1445"/>
    </location>
</feature>
<feature type="region of interest" description="Disordered" evidence="6">
    <location>
        <begin position="794"/>
        <end position="1230"/>
    </location>
</feature>
<dbReference type="GO" id="GO:0015629">
    <property type="term" value="C:actin cytoskeleton"/>
    <property type="evidence" value="ECO:0007669"/>
    <property type="project" value="TreeGrafter"/>
</dbReference>
<feature type="compositionally biased region" description="Basic and acidic residues" evidence="6">
    <location>
        <begin position="1727"/>
        <end position="1736"/>
    </location>
</feature>
<evidence type="ECO:0000256" key="4">
    <source>
        <dbReference type="ARBA" id="ARBA00038161"/>
    </source>
</evidence>
<feature type="compositionally biased region" description="Polar residues" evidence="6">
    <location>
        <begin position="972"/>
        <end position="986"/>
    </location>
</feature>
<reference evidence="8" key="1">
    <citation type="submission" date="2025-08" db="UniProtKB">
        <authorList>
            <consortium name="Ensembl"/>
        </authorList>
    </citation>
    <scope>IDENTIFICATION</scope>
</reference>
<dbReference type="CDD" id="cd10820">
    <property type="entry name" value="PDZ_SYNPO2-like"/>
    <property type="match status" value="1"/>
</dbReference>
<comment type="similarity">
    <text evidence="4">Belongs to the synaptopodin family.</text>
</comment>
<feature type="compositionally biased region" description="Polar residues" evidence="6">
    <location>
        <begin position="947"/>
        <end position="961"/>
    </location>
</feature>
<keyword evidence="2" id="KW-0963">Cytoplasm</keyword>
<evidence type="ECO:0000313" key="8">
    <source>
        <dbReference type="Ensembl" id="ENSCCRP00000149981.1"/>
    </source>
</evidence>
<feature type="compositionally biased region" description="Polar residues" evidence="6">
    <location>
        <begin position="1095"/>
        <end position="1115"/>
    </location>
</feature>
<name>A0A9J8B5P4_CYPCA</name>
<reference evidence="8" key="2">
    <citation type="submission" date="2025-09" db="UniProtKB">
        <authorList>
            <consortium name="Ensembl"/>
        </authorList>
    </citation>
    <scope>IDENTIFICATION</scope>
</reference>
<dbReference type="Gene3D" id="2.30.42.10">
    <property type="match status" value="1"/>
</dbReference>
<dbReference type="SUPFAM" id="SSF50156">
    <property type="entry name" value="PDZ domain-like"/>
    <property type="match status" value="1"/>
</dbReference>
<evidence type="ECO:0000313" key="9">
    <source>
        <dbReference type="Proteomes" id="UP001108240"/>
    </source>
</evidence>
<feature type="compositionally biased region" description="Polar residues" evidence="6">
    <location>
        <begin position="1159"/>
        <end position="1187"/>
    </location>
</feature>
<keyword evidence="5" id="KW-0175">Coiled coil</keyword>
<evidence type="ECO:0000256" key="3">
    <source>
        <dbReference type="ARBA" id="ARBA00022553"/>
    </source>
</evidence>
<feature type="compositionally biased region" description="Low complexity" evidence="6">
    <location>
        <begin position="1368"/>
        <end position="1383"/>
    </location>
</feature>
<feature type="compositionally biased region" description="Polar residues" evidence="6">
    <location>
        <begin position="1664"/>
        <end position="1682"/>
    </location>
</feature>
<dbReference type="Proteomes" id="UP001108240">
    <property type="component" value="Unplaced"/>
</dbReference>
<feature type="region of interest" description="Disordered" evidence="6">
    <location>
        <begin position="747"/>
        <end position="778"/>
    </location>
</feature>
<evidence type="ECO:0000256" key="5">
    <source>
        <dbReference type="SAM" id="Coils"/>
    </source>
</evidence>
<dbReference type="GO" id="GO:0003779">
    <property type="term" value="F:actin binding"/>
    <property type="evidence" value="ECO:0007669"/>
    <property type="project" value="TreeGrafter"/>
</dbReference>
<evidence type="ECO:0000259" key="7">
    <source>
        <dbReference type="PROSITE" id="PS50106"/>
    </source>
</evidence>
<dbReference type="InterPro" id="IPR036034">
    <property type="entry name" value="PDZ_sf"/>
</dbReference>
<feature type="region of interest" description="Disordered" evidence="6">
    <location>
        <begin position="1567"/>
        <end position="1587"/>
    </location>
</feature>
<feature type="region of interest" description="Disordered" evidence="6">
    <location>
        <begin position="1368"/>
        <end position="1495"/>
    </location>
</feature>
<feature type="compositionally biased region" description="Polar residues" evidence="6">
    <location>
        <begin position="1384"/>
        <end position="1400"/>
    </location>
</feature>
<feature type="compositionally biased region" description="Low complexity" evidence="6">
    <location>
        <begin position="1132"/>
        <end position="1154"/>
    </location>
</feature>